<dbReference type="EMBL" id="SMKL01000120">
    <property type="protein sequence ID" value="TDC45812.1"/>
    <property type="molecule type" value="Genomic_DNA"/>
</dbReference>
<keyword evidence="2" id="KW-0489">Methyltransferase</keyword>
<dbReference type="InterPro" id="IPR029063">
    <property type="entry name" value="SAM-dependent_MTases_sf"/>
</dbReference>
<dbReference type="SUPFAM" id="SSF53335">
    <property type="entry name" value="S-adenosyl-L-methionine-dependent methyltransferases"/>
    <property type="match status" value="1"/>
</dbReference>
<keyword evidence="2" id="KW-0808">Transferase</keyword>
<dbReference type="AlphaFoldDB" id="A0A4R4RC09"/>
<protein>
    <submittedName>
        <fullName evidence="2">Methyltransferase domain-containing protein</fullName>
    </submittedName>
</protein>
<comment type="caution">
    <text evidence="2">The sequence shown here is derived from an EMBL/GenBank/DDBJ whole genome shotgun (WGS) entry which is preliminary data.</text>
</comment>
<dbReference type="InterPro" id="IPR013216">
    <property type="entry name" value="Methyltransf_11"/>
</dbReference>
<dbReference type="OrthoDB" id="3366024at2"/>
<evidence type="ECO:0000313" key="3">
    <source>
        <dbReference type="Proteomes" id="UP000295621"/>
    </source>
</evidence>
<dbReference type="GO" id="GO:0032259">
    <property type="term" value="P:methylation"/>
    <property type="evidence" value="ECO:0007669"/>
    <property type="project" value="UniProtKB-KW"/>
</dbReference>
<dbReference type="Proteomes" id="UP000295621">
    <property type="component" value="Unassembled WGS sequence"/>
</dbReference>
<evidence type="ECO:0000259" key="1">
    <source>
        <dbReference type="Pfam" id="PF08241"/>
    </source>
</evidence>
<sequence>MNERVRRNPRTEAVWAQLYEALAALTTSTGRRVLDIVDLGGGSGVFAVPLARIGHRVTVVDPSPNALATLARRAAEAGVADQVTGVQGDAAGLAALADDVDVVVCHGVLEVVDDVPGAVAGLAGCLRPGGVASVVVAQRYAAVLAKALAGHLGDARRLLDDPDGRWGDSDPLPRRFDEDGVRALLAGAGLEVAGVHGVRVLTDLVPGSAVDDPAEVAALAELEAAVVAHPAFRPVAAALHVLALRPAVAAEAVNGVAEV</sequence>
<dbReference type="RefSeq" id="WP_131988740.1">
    <property type="nucleotide sequence ID" value="NZ_SMKL01000120.1"/>
</dbReference>
<dbReference type="Pfam" id="PF08241">
    <property type="entry name" value="Methyltransf_11"/>
    <property type="match status" value="1"/>
</dbReference>
<feature type="domain" description="Methyltransferase type 11" evidence="1">
    <location>
        <begin position="37"/>
        <end position="132"/>
    </location>
</feature>
<keyword evidence="3" id="KW-1185">Reference proteome</keyword>
<dbReference type="PANTHER" id="PTHR43861">
    <property type="entry name" value="TRANS-ACONITATE 2-METHYLTRANSFERASE-RELATED"/>
    <property type="match status" value="1"/>
</dbReference>
<evidence type="ECO:0000313" key="2">
    <source>
        <dbReference type="EMBL" id="TDC45812.1"/>
    </source>
</evidence>
<proteinExistence type="predicted"/>
<name>A0A4R4RC09_9ACTN</name>
<gene>
    <name evidence="2" type="ORF">E1212_28245</name>
</gene>
<accession>A0A4R4RC09</accession>
<dbReference type="GO" id="GO:0008757">
    <property type="term" value="F:S-adenosylmethionine-dependent methyltransferase activity"/>
    <property type="evidence" value="ECO:0007669"/>
    <property type="project" value="InterPro"/>
</dbReference>
<dbReference type="CDD" id="cd02440">
    <property type="entry name" value="AdoMet_MTases"/>
    <property type="match status" value="1"/>
</dbReference>
<dbReference type="Gene3D" id="3.40.50.150">
    <property type="entry name" value="Vaccinia Virus protein VP39"/>
    <property type="match status" value="1"/>
</dbReference>
<reference evidence="2 3" key="1">
    <citation type="submission" date="2019-02" db="EMBL/GenBank/DDBJ databases">
        <title>Draft genome sequences of novel Actinobacteria.</title>
        <authorList>
            <person name="Sahin N."/>
            <person name="Ay H."/>
            <person name="Saygin H."/>
        </authorList>
    </citation>
    <scope>NUCLEOTIDE SEQUENCE [LARGE SCALE GENOMIC DNA]</scope>
    <source>
        <strain evidence="2 3">KC603</strain>
    </source>
</reference>
<organism evidence="2 3">
    <name type="scientific">Jiangella ureilytica</name>
    <dbReference type="NCBI Taxonomy" id="2530374"/>
    <lineage>
        <taxon>Bacteria</taxon>
        <taxon>Bacillati</taxon>
        <taxon>Actinomycetota</taxon>
        <taxon>Actinomycetes</taxon>
        <taxon>Jiangellales</taxon>
        <taxon>Jiangellaceae</taxon>
        <taxon>Jiangella</taxon>
    </lineage>
</organism>